<dbReference type="EMBL" id="JANJZL010000006">
    <property type="protein sequence ID" value="MCR2044527.1"/>
    <property type="molecule type" value="Genomic_DNA"/>
</dbReference>
<feature type="transmembrane region" description="Helical" evidence="2">
    <location>
        <begin position="16"/>
        <end position="35"/>
    </location>
</feature>
<dbReference type="SUPFAM" id="SSF58104">
    <property type="entry name" value="Methyl-accepting chemotaxis protein (MCP) signaling domain"/>
    <property type="match status" value="1"/>
</dbReference>
<proteinExistence type="predicted"/>
<comment type="caution">
    <text evidence="3">The sequence shown here is derived from an EMBL/GenBank/DDBJ whole genome shotgun (WGS) entry which is preliminary data.</text>
</comment>
<feature type="coiled-coil region" evidence="1">
    <location>
        <begin position="298"/>
        <end position="332"/>
    </location>
</feature>
<dbReference type="RefSeq" id="WP_042683353.1">
    <property type="nucleotide sequence ID" value="NZ_CABKTM010000075.1"/>
</dbReference>
<keyword evidence="2" id="KW-1133">Transmembrane helix</keyword>
<dbReference type="OrthoDB" id="9776552at2"/>
<accession>A0A9X2MGB4</accession>
<keyword evidence="4" id="KW-1185">Reference proteome</keyword>
<name>A0A9X2MGB4_9FIRM</name>
<evidence type="ECO:0000313" key="4">
    <source>
        <dbReference type="Proteomes" id="UP001142078"/>
    </source>
</evidence>
<evidence type="ECO:0000256" key="1">
    <source>
        <dbReference type="SAM" id="Coils"/>
    </source>
</evidence>
<organism evidence="3 4">
    <name type="scientific">Anaerosalibacter massiliensis</name>
    <dbReference type="NCBI Taxonomy" id="1347392"/>
    <lineage>
        <taxon>Bacteria</taxon>
        <taxon>Bacillati</taxon>
        <taxon>Bacillota</taxon>
        <taxon>Tissierellia</taxon>
        <taxon>Tissierellales</taxon>
        <taxon>Sporanaerobacteraceae</taxon>
        <taxon>Anaerosalibacter</taxon>
    </lineage>
</organism>
<dbReference type="Proteomes" id="UP001142078">
    <property type="component" value="Unassembled WGS sequence"/>
</dbReference>
<keyword evidence="2" id="KW-0472">Membrane</keyword>
<evidence type="ECO:0000256" key="2">
    <source>
        <dbReference type="SAM" id="Phobius"/>
    </source>
</evidence>
<dbReference type="PANTHER" id="PTHR32089:SF112">
    <property type="entry name" value="LYSOZYME-LIKE PROTEIN-RELATED"/>
    <property type="match status" value="1"/>
</dbReference>
<dbReference type="AlphaFoldDB" id="A0A9X2MGB4"/>
<feature type="transmembrane region" description="Helical" evidence="2">
    <location>
        <begin position="55"/>
        <end position="76"/>
    </location>
</feature>
<dbReference type="PANTHER" id="PTHR32089">
    <property type="entry name" value="METHYL-ACCEPTING CHEMOTAXIS PROTEIN MCPB"/>
    <property type="match status" value="1"/>
</dbReference>
<gene>
    <name evidence="3" type="ORF">NSA23_10435</name>
</gene>
<protein>
    <submittedName>
        <fullName evidence="3">Methyl-accepting chemotaxis protein</fullName>
    </submittedName>
</protein>
<dbReference type="Gene3D" id="1.10.287.950">
    <property type="entry name" value="Methyl-accepting chemotaxis protein"/>
    <property type="match status" value="1"/>
</dbReference>
<keyword evidence="1" id="KW-0175">Coiled coil</keyword>
<evidence type="ECO:0000313" key="3">
    <source>
        <dbReference type="EMBL" id="MCR2044527.1"/>
    </source>
</evidence>
<reference evidence="3" key="1">
    <citation type="submission" date="2022-07" db="EMBL/GenBank/DDBJ databases">
        <title>Enhanced cultured diversity of the mouse gut microbiota enables custom-made synthetic communities.</title>
        <authorList>
            <person name="Afrizal A."/>
        </authorList>
    </citation>
    <scope>NUCLEOTIDE SEQUENCE</scope>
    <source>
        <strain evidence="3">DSM 29482</strain>
    </source>
</reference>
<sequence>MKEKTLKTVRVRKWKFAILLALVGVLTAGLFYTSYHQISNLIKNNELPVTGLSKYVNTFTISLIVAIVLLIFLFSFHKDFSHISSHVKKVRSGDFTNQIDIDKIPKNSKVYDTAREFNFMSNKLNNTIKDVVRMTGNVRHYSKTLELISKDEEINNGKLKYMAEDIKLSLAAQNDYLEDAFSELSEVYEKIHGIDDSLTIMKQDVNNKVKLVLKGKDSLNYLNQEINNLTVLLEDNIDRTDSLRTYIKNLEKLVENIENSTEKIGLLTLIANVEDDSNRQPEANKEIKIISDDIEKTIKSISVTFENIEENLNNLQTDINNTKNNLQTQNKKFENIDKYNYAVDEFLKYSQFNIDENLEILNEIINSKDELFASRENISSANMSISEKIGNISSISNEQVKNTWKIKEQSRDLFTLSKNLKKELEEFKVK</sequence>
<keyword evidence="2" id="KW-0812">Transmembrane</keyword>